<dbReference type="Proteomes" id="UP000075230">
    <property type="component" value="Unassembled WGS sequence"/>
</dbReference>
<name>A0A146FXA3_ASPKA</name>
<accession>A0A146FXA3</accession>
<dbReference type="EMBL" id="BCWF01000029">
    <property type="protein sequence ID" value="GAT29483.1"/>
    <property type="molecule type" value="Genomic_DNA"/>
</dbReference>
<evidence type="ECO:0000256" key="1">
    <source>
        <dbReference type="SAM" id="MobiDB-lite"/>
    </source>
</evidence>
<organism evidence="2 3">
    <name type="scientific">Aspergillus kawachii</name>
    <name type="common">White koji mold</name>
    <name type="synonym">Aspergillus awamori var. kawachi</name>
    <dbReference type="NCBI Taxonomy" id="1069201"/>
    <lineage>
        <taxon>Eukaryota</taxon>
        <taxon>Fungi</taxon>
        <taxon>Dikarya</taxon>
        <taxon>Ascomycota</taxon>
        <taxon>Pezizomycotina</taxon>
        <taxon>Eurotiomycetes</taxon>
        <taxon>Eurotiomycetidae</taxon>
        <taxon>Eurotiales</taxon>
        <taxon>Aspergillaceae</taxon>
        <taxon>Aspergillus</taxon>
        <taxon>Aspergillus subgen. Circumdati</taxon>
    </lineage>
</organism>
<feature type="region of interest" description="Disordered" evidence="1">
    <location>
        <begin position="1"/>
        <end position="40"/>
    </location>
</feature>
<dbReference type="AlphaFoldDB" id="A0A146FXA3"/>
<sequence length="52" mass="5405">MLQNGKAEGTTCEETSSDPQGLESTGSVKPVPLGKDTKGSSLVRKVVSIDIE</sequence>
<reference evidence="2 3" key="1">
    <citation type="journal article" date="2016" name="DNA Res.">
        <title>Genome sequence of Aspergillus luchuensis NBRC 4314.</title>
        <authorList>
            <person name="Yamada O."/>
            <person name="Machida M."/>
            <person name="Hosoyama A."/>
            <person name="Goto M."/>
            <person name="Takahashi T."/>
            <person name="Futagami T."/>
            <person name="Yamagata Y."/>
            <person name="Takeuchi M."/>
            <person name="Kobayashi T."/>
            <person name="Koike H."/>
            <person name="Abe K."/>
            <person name="Asai K."/>
            <person name="Arita M."/>
            <person name="Fujita N."/>
            <person name="Fukuda K."/>
            <person name="Higa K."/>
            <person name="Horikawa H."/>
            <person name="Ishikawa T."/>
            <person name="Jinno K."/>
            <person name="Kato Y."/>
            <person name="Kirimura K."/>
            <person name="Mizutani O."/>
            <person name="Nakasone K."/>
            <person name="Sano M."/>
            <person name="Shiraishi Y."/>
            <person name="Tsukahara M."/>
            <person name="Gomi K."/>
        </authorList>
    </citation>
    <scope>NUCLEOTIDE SEQUENCE [LARGE SCALE GENOMIC DNA]</scope>
    <source>
        <strain evidence="2 3">RIB 2604</strain>
    </source>
</reference>
<protein>
    <submittedName>
        <fullName evidence="2">F-box domain protein</fullName>
    </submittedName>
</protein>
<reference evidence="3" key="2">
    <citation type="submission" date="2016-02" db="EMBL/GenBank/DDBJ databases">
        <title>Genome sequencing of Aspergillus luchuensis NBRC 4314.</title>
        <authorList>
            <person name="Yamada O."/>
        </authorList>
    </citation>
    <scope>NUCLEOTIDE SEQUENCE [LARGE SCALE GENOMIC DNA]</scope>
    <source>
        <strain evidence="3">RIB 2604</strain>
    </source>
</reference>
<comment type="caution">
    <text evidence="2">The sequence shown here is derived from an EMBL/GenBank/DDBJ whole genome shotgun (WGS) entry which is preliminary data.</text>
</comment>
<evidence type="ECO:0000313" key="3">
    <source>
        <dbReference type="Proteomes" id="UP000075230"/>
    </source>
</evidence>
<proteinExistence type="predicted"/>
<feature type="compositionally biased region" description="Polar residues" evidence="1">
    <location>
        <begin position="12"/>
        <end position="27"/>
    </location>
</feature>
<evidence type="ECO:0000313" key="2">
    <source>
        <dbReference type="EMBL" id="GAT29483.1"/>
    </source>
</evidence>
<gene>
    <name evidence="2" type="ORF">RIB2604_03000130</name>
</gene>